<gene>
    <name evidence="3" type="ORF">TRAPUB_173</name>
</gene>
<accession>A0A1M2VMU5</accession>
<dbReference type="PANTHER" id="PTHR46579">
    <property type="entry name" value="F5/8 TYPE C DOMAIN-CONTAINING PROTEIN-RELATED"/>
    <property type="match status" value="1"/>
</dbReference>
<feature type="domain" description="SAP" evidence="2">
    <location>
        <begin position="692"/>
        <end position="726"/>
    </location>
</feature>
<dbReference type="Proteomes" id="UP000184267">
    <property type="component" value="Unassembled WGS sequence"/>
</dbReference>
<dbReference type="EMBL" id="MNAD01000994">
    <property type="protein sequence ID" value="OJT08925.1"/>
    <property type="molecule type" value="Genomic_DNA"/>
</dbReference>
<organism evidence="3 4">
    <name type="scientific">Trametes pubescens</name>
    <name type="common">White-rot fungus</name>
    <dbReference type="NCBI Taxonomy" id="154538"/>
    <lineage>
        <taxon>Eukaryota</taxon>
        <taxon>Fungi</taxon>
        <taxon>Dikarya</taxon>
        <taxon>Basidiomycota</taxon>
        <taxon>Agaricomycotina</taxon>
        <taxon>Agaricomycetes</taxon>
        <taxon>Polyporales</taxon>
        <taxon>Polyporaceae</taxon>
        <taxon>Trametes</taxon>
    </lineage>
</organism>
<name>A0A1M2VMU5_TRAPU</name>
<comment type="caution">
    <text evidence="3">The sequence shown here is derived from an EMBL/GenBank/DDBJ whole genome shotgun (WGS) entry which is preliminary data.</text>
</comment>
<keyword evidence="4" id="KW-1185">Reference proteome</keyword>
<dbReference type="InterPro" id="IPR003034">
    <property type="entry name" value="SAP_dom"/>
</dbReference>
<reference evidence="3 4" key="1">
    <citation type="submission" date="2016-10" db="EMBL/GenBank/DDBJ databases">
        <title>Genome sequence of the basidiomycete white-rot fungus Trametes pubescens.</title>
        <authorList>
            <person name="Makela M.R."/>
            <person name="Granchi Z."/>
            <person name="Peng M."/>
            <person name="De Vries R.P."/>
            <person name="Grigoriev I."/>
            <person name="Riley R."/>
            <person name="Hilden K."/>
        </authorList>
    </citation>
    <scope>NUCLEOTIDE SEQUENCE [LARGE SCALE GENOMIC DNA]</scope>
    <source>
        <strain evidence="3 4">FBCC735</strain>
    </source>
</reference>
<evidence type="ECO:0000313" key="4">
    <source>
        <dbReference type="Proteomes" id="UP000184267"/>
    </source>
</evidence>
<evidence type="ECO:0000313" key="3">
    <source>
        <dbReference type="EMBL" id="OJT08925.1"/>
    </source>
</evidence>
<feature type="region of interest" description="Disordered" evidence="1">
    <location>
        <begin position="612"/>
        <end position="670"/>
    </location>
</feature>
<feature type="region of interest" description="Disordered" evidence="1">
    <location>
        <begin position="729"/>
        <end position="761"/>
    </location>
</feature>
<dbReference type="PROSITE" id="PS50800">
    <property type="entry name" value="SAP"/>
    <property type="match status" value="1"/>
</dbReference>
<dbReference type="PANTHER" id="PTHR46579:SF1">
    <property type="entry name" value="F5_8 TYPE C DOMAIN-CONTAINING PROTEIN"/>
    <property type="match status" value="1"/>
</dbReference>
<feature type="compositionally biased region" description="Polar residues" evidence="1">
    <location>
        <begin position="644"/>
        <end position="660"/>
    </location>
</feature>
<evidence type="ECO:0000259" key="2">
    <source>
        <dbReference type="PROSITE" id="PS50800"/>
    </source>
</evidence>
<dbReference type="OrthoDB" id="3269001at2759"/>
<dbReference type="AlphaFoldDB" id="A0A1M2VMU5"/>
<dbReference type="Pfam" id="PF02992">
    <property type="entry name" value="Transposase_21"/>
    <property type="match status" value="1"/>
</dbReference>
<sequence length="1190" mass="133190">MLALRTNHPGNLSVIQHENDLLAAIVRLQDIPADIHPSVAEIREQLLQRARSELDRIESLKRAEWDRQRAGVPSIARVMTGVVDTDAYFGPSLSTWSADDTLVYSISLIVLVMHLLEHATRRSSQILLSGFRCVVAFTLRRGGRGKSDVDDLLIKKIPRDPRTLIAHSNLDPILDVYVCCPSCYGLYPETTCPSTCERLPGPAVPPCNTKLKRTRLFRGATLTRAVRKYYHQPMKHWVGRFLCCPGVYGVLIPVEAALRGADTMDDTMSDAWDADALRHFLGPDGKPFWVHSAGETRLCFGLAVDGFNPHQSKTAKQKVTSTAIYMICYNIPLHLRYLPENMYLVGVIPGPGKPSLDQINPFLALLVNDLLEFWSPGVWFSRTAQHASRHLVRAALVPLICDILAARQVAGLGSHASTYFCSFCYLKLEDIENFDTASWPERHSQYHRAQAHRWRDAETVDTREKIFAETGVRWSELLRLPYWDPIRFTVVDSMHNLYLGLIKTHCRDVWGMQVDVEDGDATGNPKKTPPPRPSADRMEAGLSILRTGSFKELLRCNKGVLWHLCEERDLRRAGTIKNLAKELDNWVRPSIDECQCLALAHRNSLQRRRQGFPCVNREPSPSQDVHPYSESSGIAPPATHTADAAQSTAADHTAPPSSSRLDPAEPQIPPVDPILVERARRSLLNSKNAIALARHKKDALRTLCKEYGLSTANNRKDLALRLVSEVNDASNPGLAPPLANKTPNQGNEEQTPRNRRGGPALGQEAFATIRQVRDAMQLPSWINPVPRGFGTSEHGKLSADQWHTTCTVLLPVALTVLWGNETGRQRDMLNNFMDLATAVVLAGMWRISSTHSALFEQYLRRYLNNLKDLYKEAKVIPNHHLALHLPIFMRLFGPVQSWRAFVFECFNYILQNTNTNLNFGEMEGTFMRTNCRAANLRPLLHDPRLAGVLGEFLETFRHMSGEDERGMRLDSVLRSAASFVVPDLTHEETGRPRSELDGETYVALLARLNAESPSPILVDPTVASKVDGQRYLSRAIHEHTDIIIHGIHYRSKHTSARDSNIQFRPTAGSPSASVGSIRSIFTHRRKSADGHFVAETFLAVKALEELLEGDAARDNFRKFPYAGGRLFYDRDGEGIHVIRPQDVLCHVAKTPLKIPGILEQCAHILPLDRLLKVSPSTMGSEMVEVDTGGM</sequence>
<evidence type="ECO:0000256" key="1">
    <source>
        <dbReference type="SAM" id="MobiDB-lite"/>
    </source>
</evidence>
<dbReference type="OMA" id="SADQWHT"/>
<feature type="region of interest" description="Disordered" evidence="1">
    <location>
        <begin position="517"/>
        <end position="536"/>
    </location>
</feature>
<proteinExistence type="predicted"/>
<dbReference type="InterPro" id="IPR004242">
    <property type="entry name" value="Transposase_21"/>
</dbReference>
<protein>
    <recommendedName>
        <fullName evidence="2">SAP domain-containing protein</fullName>
    </recommendedName>
</protein>
<dbReference type="STRING" id="154538.A0A1M2VMU5"/>